<organism evidence="1 2">
    <name type="scientific">Carex littledalei</name>
    <dbReference type="NCBI Taxonomy" id="544730"/>
    <lineage>
        <taxon>Eukaryota</taxon>
        <taxon>Viridiplantae</taxon>
        <taxon>Streptophyta</taxon>
        <taxon>Embryophyta</taxon>
        <taxon>Tracheophyta</taxon>
        <taxon>Spermatophyta</taxon>
        <taxon>Magnoliopsida</taxon>
        <taxon>Liliopsida</taxon>
        <taxon>Poales</taxon>
        <taxon>Cyperaceae</taxon>
        <taxon>Cyperoideae</taxon>
        <taxon>Cariceae</taxon>
        <taxon>Carex</taxon>
        <taxon>Carex subgen. Euthyceras</taxon>
    </lineage>
</organism>
<dbReference type="Proteomes" id="UP000623129">
    <property type="component" value="Unassembled WGS sequence"/>
</dbReference>
<gene>
    <name evidence="1" type="ORF">FCM35_KLT10948</name>
</gene>
<dbReference type="AlphaFoldDB" id="A0A833V483"/>
<comment type="caution">
    <text evidence="1">The sequence shown here is derived from an EMBL/GenBank/DDBJ whole genome shotgun (WGS) entry which is preliminary data.</text>
</comment>
<reference evidence="1" key="1">
    <citation type="submission" date="2020-01" db="EMBL/GenBank/DDBJ databases">
        <title>Genome sequence of Kobresia littledalei, the first chromosome-level genome in the family Cyperaceae.</title>
        <authorList>
            <person name="Qu G."/>
        </authorList>
    </citation>
    <scope>NUCLEOTIDE SEQUENCE</scope>
    <source>
        <strain evidence="1">C.B.Clarke</strain>
        <tissue evidence="1">Leaf</tissue>
    </source>
</reference>
<accession>A0A833V483</accession>
<dbReference type="EMBL" id="SWLB01000021">
    <property type="protein sequence ID" value="KAF3324791.1"/>
    <property type="molecule type" value="Genomic_DNA"/>
</dbReference>
<evidence type="ECO:0000313" key="1">
    <source>
        <dbReference type="EMBL" id="KAF3324791.1"/>
    </source>
</evidence>
<sequence>MWDLICSHGGVERSTGLRKRLASVTVVADKKAPWDFLFMRPAFRAKWIHMSATLLGELWQGFVTELLDSKHLQALEMFCPWVCLVVQCYEFILSDVTLS</sequence>
<name>A0A833V483_9POAL</name>
<proteinExistence type="predicted"/>
<evidence type="ECO:0000313" key="2">
    <source>
        <dbReference type="Proteomes" id="UP000623129"/>
    </source>
</evidence>
<keyword evidence="2" id="KW-1185">Reference proteome</keyword>
<protein>
    <submittedName>
        <fullName evidence="1">Uncharacterized protein</fullName>
    </submittedName>
</protein>